<dbReference type="AlphaFoldDB" id="A0AAV2HGE6"/>
<evidence type="ECO:0000313" key="3">
    <source>
        <dbReference type="Proteomes" id="UP001497497"/>
    </source>
</evidence>
<accession>A0AAV2HGE6</accession>
<comment type="caution">
    <text evidence="2">The sequence shown here is derived from an EMBL/GenBank/DDBJ whole genome shotgun (WGS) entry which is preliminary data.</text>
</comment>
<proteinExistence type="predicted"/>
<evidence type="ECO:0000256" key="1">
    <source>
        <dbReference type="SAM" id="MobiDB-lite"/>
    </source>
</evidence>
<sequence>MWSFPPKMRFSHDNLIYLPNLHGCEYGALRAPPLPFPPLPPELSDMADTSIIMTTNGPNGSLSSSPNHHIHHHHHLNNNSLGGGSPNGTLVQQDGTTSTATSTILTVRMIMQGK</sequence>
<keyword evidence="3" id="KW-1185">Reference proteome</keyword>
<evidence type="ECO:0000313" key="2">
    <source>
        <dbReference type="EMBL" id="CAL1531549.1"/>
    </source>
</evidence>
<reference evidence="2 3" key="1">
    <citation type="submission" date="2024-04" db="EMBL/GenBank/DDBJ databases">
        <authorList>
            <consortium name="Genoscope - CEA"/>
            <person name="William W."/>
        </authorList>
    </citation>
    <scope>NUCLEOTIDE SEQUENCE [LARGE SCALE GENOMIC DNA]</scope>
</reference>
<dbReference type="Proteomes" id="UP001497497">
    <property type="component" value="Unassembled WGS sequence"/>
</dbReference>
<feature type="region of interest" description="Disordered" evidence="1">
    <location>
        <begin position="60"/>
        <end position="98"/>
    </location>
</feature>
<name>A0AAV2HGE6_LYMST</name>
<feature type="non-terminal residue" evidence="2">
    <location>
        <position position="114"/>
    </location>
</feature>
<protein>
    <submittedName>
        <fullName evidence="2">Uncharacterized protein</fullName>
    </submittedName>
</protein>
<dbReference type="EMBL" id="CAXITT010000092">
    <property type="protein sequence ID" value="CAL1531549.1"/>
    <property type="molecule type" value="Genomic_DNA"/>
</dbReference>
<gene>
    <name evidence="2" type="ORF">GSLYS_00005644001</name>
</gene>
<organism evidence="2 3">
    <name type="scientific">Lymnaea stagnalis</name>
    <name type="common">Great pond snail</name>
    <name type="synonym">Helix stagnalis</name>
    <dbReference type="NCBI Taxonomy" id="6523"/>
    <lineage>
        <taxon>Eukaryota</taxon>
        <taxon>Metazoa</taxon>
        <taxon>Spiralia</taxon>
        <taxon>Lophotrochozoa</taxon>
        <taxon>Mollusca</taxon>
        <taxon>Gastropoda</taxon>
        <taxon>Heterobranchia</taxon>
        <taxon>Euthyneura</taxon>
        <taxon>Panpulmonata</taxon>
        <taxon>Hygrophila</taxon>
        <taxon>Lymnaeoidea</taxon>
        <taxon>Lymnaeidae</taxon>
        <taxon>Lymnaea</taxon>
    </lineage>
</organism>